<organism evidence="2">
    <name type="scientific">Herbaspirillum huttiense subsp. nephrolepidis</name>
    <dbReference type="NCBI Taxonomy" id="3075126"/>
    <lineage>
        <taxon>Bacteria</taxon>
        <taxon>Pseudomonadati</taxon>
        <taxon>Pseudomonadota</taxon>
        <taxon>Betaproteobacteria</taxon>
        <taxon>Burkholderiales</taxon>
        <taxon>Oxalobacteraceae</taxon>
        <taxon>Herbaspirillum</taxon>
    </lineage>
</organism>
<dbReference type="InterPro" id="IPR036514">
    <property type="entry name" value="SGNH_hydro_sf"/>
</dbReference>
<comment type="caution">
    <text evidence="2">The sequence shown here is derived from an EMBL/GenBank/DDBJ whole genome shotgun (WGS) entry which is preliminary data.</text>
</comment>
<reference evidence="2" key="1">
    <citation type="submission" date="2023-02" db="EMBL/GenBank/DDBJ databases">
        <title>Description of Herbaspirillum huttiense subsp. nephrolepsisexaltata and Herbaspirillum huttiense subsp. lycopersicon.</title>
        <authorList>
            <person name="Poudel M."/>
            <person name="Sharma A."/>
            <person name="Goss E."/>
            <person name="Tapia J.H."/>
            <person name="Harmon C.M."/>
            <person name="Jones J.B."/>
        </authorList>
    </citation>
    <scope>NUCLEOTIDE SEQUENCE</scope>
    <source>
        <strain evidence="2">NC40101</strain>
    </source>
</reference>
<dbReference type="AlphaFoldDB" id="A0AAE4GDV2"/>
<dbReference type="Pfam" id="PF13472">
    <property type="entry name" value="Lipase_GDSL_2"/>
    <property type="match status" value="1"/>
</dbReference>
<sequence>MTLGEFKKWLQVCGIIPGGGTGVFAPYTGLVASRTRGCNLNTAANGINTRSVHKMTERCSTMKLVFPNWMVNVAGGTGAEIGPGSSTNFSVAIEYPLGTMTRVKFSGSASGLAADNADLISDDTPAPPVGATFAVRVFRSTVGTLLPTGRSILGLGLDGFVDQYEVSGTDKSMSGTIATPTTQAGALGYRPTAIIGTTTKRTFLLFGDSITEGCVNQGAQPAAIGAFADHADALYDVGHYSRPLAASGYAYANLGIGSDRLAWMVASNSKRLNLLQYVTDVVTAYGYNDFVLGSASAQTVCNNMRTLGNSIKSVGKKLWIATVTPTAATSTSTYWLGGSDQSVNAFQQRHGYNKMVRQIAFPGQVGYIDNQYLETARDSGLWNTLGGGNQYTNVTCTSGSNNVSGTFTMQDDGMACRLLGDATTPGYYGTGSGTALLRVLTTTTAQIFSQNVDTGVETANNATASQSGTARITTGIYGFTTDGVHPTRAASEYCASQGFMAPILSAS</sequence>
<dbReference type="InterPro" id="IPR013830">
    <property type="entry name" value="SGNH_hydro"/>
</dbReference>
<dbReference type="GO" id="GO:0016788">
    <property type="term" value="F:hydrolase activity, acting on ester bonds"/>
    <property type="evidence" value="ECO:0007669"/>
    <property type="project" value="UniProtKB-ARBA"/>
</dbReference>
<dbReference type="RefSeq" id="WP_310839004.1">
    <property type="nucleotide sequence ID" value="NZ_JAVLSM010000024.1"/>
</dbReference>
<dbReference type="Gene3D" id="3.40.50.1110">
    <property type="entry name" value="SGNH hydrolase"/>
    <property type="match status" value="1"/>
</dbReference>
<keyword evidence="2" id="KW-0378">Hydrolase</keyword>
<dbReference type="CDD" id="cd00229">
    <property type="entry name" value="SGNH_hydrolase"/>
    <property type="match status" value="1"/>
</dbReference>
<accession>A0AAE4GDV2</accession>
<evidence type="ECO:0000259" key="1">
    <source>
        <dbReference type="Pfam" id="PF13472"/>
    </source>
</evidence>
<protein>
    <submittedName>
        <fullName evidence="2">SGNH/GDSL hydrolase family protein</fullName>
    </submittedName>
</protein>
<name>A0AAE4GDV2_9BURK</name>
<gene>
    <name evidence="2" type="ORF">RJN63_27665</name>
</gene>
<dbReference type="EMBL" id="JAVRAA010000025">
    <property type="protein sequence ID" value="MDT0340639.1"/>
    <property type="molecule type" value="Genomic_DNA"/>
</dbReference>
<proteinExistence type="predicted"/>
<evidence type="ECO:0000313" key="2">
    <source>
        <dbReference type="EMBL" id="MDT0340639.1"/>
    </source>
</evidence>
<feature type="domain" description="SGNH hydrolase-type esterase" evidence="1">
    <location>
        <begin position="205"/>
        <end position="382"/>
    </location>
</feature>
<dbReference type="SUPFAM" id="SSF52266">
    <property type="entry name" value="SGNH hydrolase"/>
    <property type="match status" value="1"/>
</dbReference>